<feature type="transmembrane region" description="Helical" evidence="1">
    <location>
        <begin position="954"/>
        <end position="976"/>
    </location>
</feature>
<feature type="transmembrane region" description="Helical" evidence="1">
    <location>
        <begin position="333"/>
        <end position="352"/>
    </location>
</feature>
<feature type="transmembrane region" description="Helical" evidence="1">
    <location>
        <begin position="12"/>
        <end position="29"/>
    </location>
</feature>
<reference evidence="2 3" key="1">
    <citation type="journal article" date="2014" name="J Genomics">
        <title>Draft Genome Sequence of the Extremely Halophilic Phototrophic Purple Sulfur Bacterium Halorhodospira halochloris.</title>
        <authorList>
            <person name="Singh K.S."/>
            <person name="Kirksey J."/>
            <person name="Hoff W.D."/>
            <person name="Deole R."/>
        </authorList>
    </citation>
    <scope>NUCLEOTIDE SEQUENCE [LARGE SCALE GENOMIC DNA]</scope>
    <source>
        <strain evidence="2 3">A</strain>
    </source>
</reference>
<dbReference type="Gene3D" id="3.30.70.1430">
    <property type="entry name" value="Multidrug efflux transporter AcrB pore domain"/>
    <property type="match status" value="2"/>
</dbReference>
<feature type="transmembrane region" description="Helical" evidence="1">
    <location>
        <begin position="904"/>
        <end position="925"/>
    </location>
</feature>
<evidence type="ECO:0000313" key="2">
    <source>
        <dbReference type="EMBL" id="AHK79333.1"/>
    </source>
</evidence>
<dbReference type="OrthoDB" id="9758297at2"/>
<dbReference type="SUPFAM" id="SSF82714">
    <property type="entry name" value="Multidrug efflux transporter AcrB TolC docking domain, DN and DC subdomains"/>
    <property type="match status" value="2"/>
</dbReference>
<dbReference type="Gene3D" id="3.30.70.1440">
    <property type="entry name" value="Multidrug efflux transporter AcrB pore domain"/>
    <property type="match status" value="1"/>
</dbReference>
<feature type="transmembrane region" description="Helical" evidence="1">
    <location>
        <begin position="359"/>
        <end position="380"/>
    </location>
</feature>
<sequence>MTLSELSIRRHVLAVMISAVIVLFGLISLQDVGTDRIPNIDFPVISVTVTQTGADPEIIDSAITSEVERAVNTVPGIDNITSQSVPGASIVNIIFDLEKDVDVAFNEVQAQVSQVVAELPSDADQPVVDKVEFDAQPIMWLALQGDRTRQQLDTYARNEIRQQIENINGVGEVRIGGGLERNIRVEIDPDRLNAFGVTIPDLMAAFEEEHVQMPGGFLVGGDREDQLKLDLEYHSPEELEEMVIGAHGDSLVYLRDVADVIDGLADRRGLARFNGEPTVGLGIVKVSGANTVAIIEEVKEILDDQIRPQLPPGMQITISSDESVFILEQIDSLYLTIALGILFSALVMWLFLKNLRSTLIIALSIPVSLMAAVAVVYFFGYTLNSITMLAMLLLIGIVVDDAIVVLENIYRHREQYKEGPVKGAISGSKEVFFAVIASTLALVSIFASVIFLEATVGRFFESFAVVVTFGVLASSLVALTLIPMLCSRFLTVQTEHGPVYNALEKGFRGLESVYRRSLATGLNWRWTVLAASLVGLVVVGSLIFPRVGGEFAPSEDTGQFVVIFQTPQGSSIDYTDRRMAEIEEIVLDQPEVDRMFAAIGLGDAGQVYEGISFIRMVPRNERSASQQEVIDRISPKLGQLAGVRAFATEVPFVPGQRGDPLQFAITGPDLTEVARLAREMRSRLEEVDGMGRLDMQLDLERPELALNVDRERARDLGMSARQVAQAVEVMVGGIDVARFNDPDGGGQRYDIRLKGREDAFTRPDDLQKLYLRAGNGELVRLDTVASMEAGIGPAVINRYNLNYSAEFYGSPSMPLGEAVETLQAIGDDVLPLGYNVELMGQAEEMQRAIGAMLFVLFLAVSLVYIVLASQFNSFTQPLIIMAAQPIALVGGIVGLWVGGFTLNIFSMIGMVLLMGLVTKNGILLVDLTNQYRRNRGLSVDEALQEACPIRLRPVLMTSLTLILALLPAALGFGAGAETNAPMAAAIIAGMIAALVLTLLLIPIAYSLVENFLERRGFGQRTREIQEEPV</sequence>
<feature type="transmembrane region" description="Helical" evidence="1">
    <location>
        <begin position="386"/>
        <end position="410"/>
    </location>
</feature>
<keyword evidence="1" id="KW-0472">Membrane</keyword>
<dbReference type="KEGG" id="hhc:M911_09440"/>
<feature type="transmembrane region" description="Helical" evidence="1">
    <location>
        <begin position="524"/>
        <end position="544"/>
    </location>
</feature>
<dbReference type="GO" id="GO:0042910">
    <property type="term" value="F:xenobiotic transmembrane transporter activity"/>
    <property type="evidence" value="ECO:0007669"/>
    <property type="project" value="TreeGrafter"/>
</dbReference>
<evidence type="ECO:0000313" key="3">
    <source>
        <dbReference type="Proteomes" id="UP000019442"/>
    </source>
</evidence>
<dbReference type="SUPFAM" id="SSF82866">
    <property type="entry name" value="Multidrug efflux transporter AcrB transmembrane domain"/>
    <property type="match status" value="2"/>
</dbReference>
<keyword evidence="3" id="KW-1185">Reference proteome</keyword>
<dbReference type="PATRIC" id="fig|1354791.3.peg.2337"/>
<dbReference type="Gene3D" id="1.20.1640.10">
    <property type="entry name" value="Multidrug efflux transporter AcrB transmembrane domain"/>
    <property type="match status" value="2"/>
</dbReference>
<dbReference type="InterPro" id="IPR001036">
    <property type="entry name" value="Acrflvin-R"/>
</dbReference>
<dbReference type="InterPro" id="IPR027463">
    <property type="entry name" value="AcrB_DN_DC_subdom"/>
</dbReference>
<dbReference type="GO" id="GO:0005886">
    <property type="term" value="C:plasma membrane"/>
    <property type="evidence" value="ECO:0007669"/>
    <property type="project" value="TreeGrafter"/>
</dbReference>
<protein>
    <submittedName>
        <fullName evidence="2">Acriflavin resistance protein</fullName>
    </submittedName>
</protein>
<dbReference type="Gene3D" id="3.30.70.1320">
    <property type="entry name" value="Multidrug efflux transporter AcrB pore domain like"/>
    <property type="match status" value="1"/>
</dbReference>
<dbReference type="PRINTS" id="PR00702">
    <property type="entry name" value="ACRIFLAVINRP"/>
</dbReference>
<dbReference type="Pfam" id="PF00873">
    <property type="entry name" value="ACR_tran"/>
    <property type="match status" value="1"/>
</dbReference>
<evidence type="ECO:0000256" key="1">
    <source>
        <dbReference type="SAM" id="Phobius"/>
    </source>
</evidence>
<accession>W8KJI4</accession>
<organism evidence="2 3">
    <name type="scientific">Ectothiorhodospira haloalkaliphila</name>
    <dbReference type="NCBI Taxonomy" id="421628"/>
    <lineage>
        <taxon>Bacteria</taxon>
        <taxon>Pseudomonadati</taxon>
        <taxon>Pseudomonadota</taxon>
        <taxon>Gammaproteobacteria</taxon>
        <taxon>Chromatiales</taxon>
        <taxon>Ectothiorhodospiraceae</taxon>
        <taxon>Ectothiorhodospira</taxon>
    </lineage>
</organism>
<feature type="transmembrane region" description="Helical" evidence="1">
    <location>
        <begin position="879"/>
        <end position="898"/>
    </location>
</feature>
<dbReference type="AlphaFoldDB" id="W8KJI4"/>
<dbReference type="Gene3D" id="3.30.2090.10">
    <property type="entry name" value="Multidrug efflux transporter AcrB TolC docking domain, DN and DC subdomains"/>
    <property type="match status" value="2"/>
</dbReference>
<reference evidence="3" key="2">
    <citation type="submission" date="2014-02" db="EMBL/GenBank/DDBJ databases">
        <title>Draft Genome Sequence of extremely halophilic bacteria Halorhodospira halochloris.</title>
        <authorList>
            <person name="Singh K.S."/>
        </authorList>
    </citation>
    <scope>NUCLEOTIDE SEQUENCE [LARGE SCALE GENOMIC DNA]</scope>
    <source>
        <strain evidence="3">A</strain>
    </source>
</reference>
<name>W8KJI4_9GAMM</name>
<dbReference type="HOGENOM" id="CLU_002755_1_2_6"/>
<keyword evidence="1" id="KW-0812">Transmembrane</keyword>
<keyword evidence="1" id="KW-1133">Transmembrane helix</keyword>
<feature type="transmembrane region" description="Helical" evidence="1">
    <location>
        <begin position="463"/>
        <end position="486"/>
    </location>
</feature>
<proteinExistence type="predicted"/>
<dbReference type="Proteomes" id="UP000019442">
    <property type="component" value="Chromosome"/>
</dbReference>
<feature type="transmembrane region" description="Helical" evidence="1">
    <location>
        <begin position="848"/>
        <end position="867"/>
    </location>
</feature>
<gene>
    <name evidence="2" type="ORF">M911_09440</name>
</gene>
<dbReference type="PANTHER" id="PTHR32063">
    <property type="match status" value="1"/>
</dbReference>
<dbReference type="PANTHER" id="PTHR32063:SF0">
    <property type="entry name" value="SWARMING MOTILITY PROTEIN SWRC"/>
    <property type="match status" value="1"/>
</dbReference>
<dbReference type="EMBL" id="CP007268">
    <property type="protein sequence ID" value="AHK79333.1"/>
    <property type="molecule type" value="Genomic_DNA"/>
</dbReference>
<dbReference type="SUPFAM" id="SSF82693">
    <property type="entry name" value="Multidrug efflux transporter AcrB pore domain, PN1, PN2, PC1 and PC2 subdomains"/>
    <property type="match status" value="4"/>
</dbReference>
<feature type="transmembrane region" description="Helical" evidence="1">
    <location>
        <begin position="982"/>
        <end position="1005"/>
    </location>
</feature>
<feature type="transmembrane region" description="Helical" evidence="1">
    <location>
        <begin position="431"/>
        <end position="451"/>
    </location>
</feature>